<dbReference type="EMBL" id="JACHJL010000059">
    <property type="protein sequence ID" value="MBB5940449.1"/>
    <property type="molecule type" value="Genomic_DNA"/>
</dbReference>
<organism evidence="3 4">
    <name type="scientific">Streptomyces zagrosensis</name>
    <dbReference type="NCBI Taxonomy" id="1042984"/>
    <lineage>
        <taxon>Bacteria</taxon>
        <taxon>Bacillati</taxon>
        <taxon>Actinomycetota</taxon>
        <taxon>Actinomycetes</taxon>
        <taxon>Kitasatosporales</taxon>
        <taxon>Streptomycetaceae</taxon>
        <taxon>Streptomyces</taxon>
    </lineage>
</organism>
<evidence type="ECO:0000313" key="4">
    <source>
        <dbReference type="Proteomes" id="UP000588098"/>
    </source>
</evidence>
<evidence type="ECO:0000313" key="3">
    <source>
        <dbReference type="EMBL" id="MBB5940449.1"/>
    </source>
</evidence>
<reference evidence="3 4" key="1">
    <citation type="submission" date="2020-08" db="EMBL/GenBank/DDBJ databases">
        <title>Genomic Encyclopedia of Type Strains, Phase III (KMG-III): the genomes of soil and plant-associated and newly described type strains.</title>
        <authorList>
            <person name="Whitman W."/>
        </authorList>
    </citation>
    <scope>NUCLEOTIDE SEQUENCE [LARGE SCALE GENOMIC DNA]</scope>
    <source>
        <strain evidence="3 4">CECT 8305</strain>
    </source>
</reference>
<feature type="non-terminal residue" evidence="3">
    <location>
        <position position="28"/>
    </location>
</feature>
<feature type="region of interest" description="Disordered" evidence="1">
    <location>
        <begin position="1"/>
        <end position="28"/>
    </location>
</feature>
<proteinExistence type="predicted"/>
<dbReference type="Proteomes" id="UP000588098">
    <property type="component" value="Unassembled WGS sequence"/>
</dbReference>
<gene>
    <name evidence="2" type="ORF">FHS42_007317</name>
    <name evidence="3" type="ORF">FHS42_007549</name>
</gene>
<keyword evidence="4" id="KW-1185">Reference proteome</keyword>
<sequence length="28" mass="3192">MTKSSCLRDWWGGGEDPSVTQQRPQNAR</sequence>
<accession>A0A7W9QI35</accession>
<dbReference type="AlphaFoldDB" id="A0A7W9QI35"/>
<name>A0A7W9QI35_9ACTN</name>
<dbReference type="EMBL" id="JACHJL010000037">
    <property type="protein sequence ID" value="MBB5940219.1"/>
    <property type="molecule type" value="Genomic_DNA"/>
</dbReference>
<evidence type="ECO:0000313" key="2">
    <source>
        <dbReference type="EMBL" id="MBB5940219.1"/>
    </source>
</evidence>
<comment type="caution">
    <text evidence="3">The sequence shown here is derived from an EMBL/GenBank/DDBJ whole genome shotgun (WGS) entry which is preliminary data.</text>
</comment>
<evidence type="ECO:0000256" key="1">
    <source>
        <dbReference type="SAM" id="MobiDB-lite"/>
    </source>
</evidence>
<feature type="compositionally biased region" description="Polar residues" evidence="1">
    <location>
        <begin position="18"/>
        <end position="28"/>
    </location>
</feature>
<protein>
    <submittedName>
        <fullName evidence="3">Uncharacterized protein</fullName>
    </submittedName>
</protein>